<feature type="region of interest" description="Disordered" evidence="1">
    <location>
        <begin position="105"/>
        <end position="160"/>
    </location>
</feature>
<protein>
    <recommendedName>
        <fullName evidence="5">Ubiquitin-protein ligase sel1</fullName>
    </recommendedName>
</protein>
<feature type="compositionally biased region" description="Pro residues" evidence="1">
    <location>
        <begin position="141"/>
        <end position="153"/>
    </location>
</feature>
<dbReference type="Pfam" id="PF12273">
    <property type="entry name" value="RCR"/>
    <property type="match status" value="1"/>
</dbReference>
<accession>A0A0A1T2J6</accession>
<dbReference type="HOGENOM" id="CLU_099493_2_0_1"/>
<dbReference type="AlphaFoldDB" id="A0A0A1T2J6"/>
<proteinExistence type="predicted"/>
<feature type="transmembrane region" description="Helical" evidence="2">
    <location>
        <begin position="33"/>
        <end position="55"/>
    </location>
</feature>
<keyword evidence="4" id="KW-1185">Reference proteome</keyword>
<dbReference type="InterPro" id="IPR020999">
    <property type="entry name" value="Chitin_synth_reg_RCR"/>
</dbReference>
<dbReference type="EMBL" id="CDHN01000002">
    <property type="protein sequence ID" value="CEJ88869.1"/>
    <property type="molecule type" value="Genomic_DNA"/>
</dbReference>
<reference evidence="3 4" key="1">
    <citation type="journal article" date="2015" name="Genome Announc.">
        <title>Draft Genome Sequence and Gene Annotation of the Entomopathogenic Fungus Verticillium hemipterigenum.</title>
        <authorList>
            <person name="Horn F."/>
            <person name="Habel A."/>
            <person name="Scharf D.H."/>
            <person name="Dworschak J."/>
            <person name="Brakhage A.A."/>
            <person name="Guthke R."/>
            <person name="Hertweck C."/>
            <person name="Linde J."/>
        </authorList>
    </citation>
    <scope>NUCLEOTIDE SEQUENCE [LARGE SCALE GENOMIC DNA]</scope>
</reference>
<name>A0A0A1T2J6_9HYPO</name>
<keyword evidence="2" id="KW-1133">Transmembrane helix</keyword>
<dbReference type="OrthoDB" id="5400539at2759"/>
<evidence type="ECO:0000256" key="1">
    <source>
        <dbReference type="SAM" id="MobiDB-lite"/>
    </source>
</evidence>
<feature type="compositionally biased region" description="Pro residues" evidence="1">
    <location>
        <begin position="105"/>
        <end position="115"/>
    </location>
</feature>
<gene>
    <name evidence="3" type="ORF">VHEMI04893</name>
</gene>
<keyword evidence="2" id="KW-0472">Membrane</keyword>
<organism evidence="3 4">
    <name type="scientific">[Torrubiella] hemipterigena</name>
    <dbReference type="NCBI Taxonomy" id="1531966"/>
    <lineage>
        <taxon>Eukaryota</taxon>
        <taxon>Fungi</taxon>
        <taxon>Dikarya</taxon>
        <taxon>Ascomycota</taxon>
        <taxon>Pezizomycotina</taxon>
        <taxon>Sordariomycetes</taxon>
        <taxon>Hypocreomycetidae</taxon>
        <taxon>Hypocreales</taxon>
        <taxon>Clavicipitaceae</taxon>
        <taxon>Clavicipitaceae incertae sedis</taxon>
        <taxon>'Torrubiella' clade</taxon>
    </lineage>
</organism>
<evidence type="ECO:0008006" key="5">
    <source>
        <dbReference type="Google" id="ProtNLM"/>
    </source>
</evidence>
<evidence type="ECO:0000313" key="4">
    <source>
        <dbReference type="Proteomes" id="UP000039046"/>
    </source>
</evidence>
<sequence length="160" mass="17874">MFIEKRDVLAPRLIYDGYYYYCDGFWCSQTGFIVKWCLAGALVLIVLLWTVGGYLHARSRIRKGLPPLAYHRCLVGRRYYAPNTTYGAPVRNDMYGAQGYTMNQMPPPVYDPTRPPEYAAPGGATKSDLNPNQQVGAPPNDYQPPVGPPPRSVPGPVRYG</sequence>
<keyword evidence="2" id="KW-0812">Transmembrane</keyword>
<evidence type="ECO:0000313" key="3">
    <source>
        <dbReference type="EMBL" id="CEJ88869.1"/>
    </source>
</evidence>
<evidence type="ECO:0000256" key="2">
    <source>
        <dbReference type="SAM" id="Phobius"/>
    </source>
</evidence>
<dbReference type="Proteomes" id="UP000039046">
    <property type="component" value="Unassembled WGS sequence"/>
</dbReference>